<keyword evidence="3" id="KW-1185">Reference proteome</keyword>
<dbReference type="EMBL" id="JAKROA010000001">
    <property type="protein sequence ID" value="KAL5111958.1"/>
    <property type="molecule type" value="Genomic_DNA"/>
</dbReference>
<accession>A0ABR4QQX8</accession>
<comment type="caution">
    <text evidence="2">The sequence shown here is derived from an EMBL/GenBank/DDBJ whole genome shotgun (WGS) entry which is preliminary data.</text>
</comment>
<name>A0ABR4QQX8_9CEST</name>
<organism evidence="2 3">
    <name type="scientific">Taenia crassiceps</name>
    <dbReference type="NCBI Taxonomy" id="6207"/>
    <lineage>
        <taxon>Eukaryota</taxon>
        <taxon>Metazoa</taxon>
        <taxon>Spiralia</taxon>
        <taxon>Lophotrochozoa</taxon>
        <taxon>Platyhelminthes</taxon>
        <taxon>Cestoda</taxon>
        <taxon>Eucestoda</taxon>
        <taxon>Cyclophyllidea</taxon>
        <taxon>Taeniidae</taxon>
        <taxon>Taenia</taxon>
    </lineage>
</organism>
<feature type="compositionally biased region" description="Basic residues" evidence="1">
    <location>
        <begin position="381"/>
        <end position="391"/>
    </location>
</feature>
<gene>
    <name evidence="2" type="ORF">TcWFU_004371</name>
</gene>
<dbReference type="InterPro" id="IPR016024">
    <property type="entry name" value="ARM-type_fold"/>
</dbReference>
<proteinExistence type="predicted"/>
<dbReference type="PANTHER" id="PTHR21567:SF87">
    <property type="entry name" value="CRESCERIN-LIKE PROTEIN CHE-12"/>
    <property type="match status" value="1"/>
</dbReference>
<evidence type="ECO:0000313" key="2">
    <source>
        <dbReference type="EMBL" id="KAL5111958.1"/>
    </source>
</evidence>
<sequence length="677" mass="75123">MGSLEKTRSWIQEALQNSANNVTEVASKENREAITRLSSGYASEDVNQVATTKTQSEVVAKRDQDESGREPFSQKSTSLISTSGMEMQIRPRLRKSLQARLKRSRTVHWAGRPLRQPSADVKGVLGALSSGEWEKQHDALRFLSCFFGANLYTAGHELHSWSLEQIQQLCSGLVFAASSLRSQVSRMAIEGIKSTVKLLTPEQLEPMTRSLFFGLVGRVGGDASTTFLRNEACEAIDLLVERAPALALLACLNDACHNTPSRSLLGRRCLVRCYAAVIPRLLTTSTCLSKGDQHLLTRKHKDVFDRMLPHLASFLRNGDFETRNNGEKVLQLLMTIRDFETNLSLVLNDHDRSTFTEAMDKLLKRKGKSHMNGAFSTLRMSRRPTRRRVAHGRSSSRSFDLSAPTPLAPLPLGPLTRPPNEVVQCNHCNDSSQVTVQQLGDQERLFSLLKLGAQIKESDVPIELSTPEIVDLVSPMLRDENEEIVVAALKLCLDARQLNLGNSYCNHDEDKFCPGLLSLLCKKEDTEGFTTVLALIYQQLHSKLTGVSKLSRKCLDETRRILGAGALVKPLLKAIFLSTSDSASLIHELCDIIADLDMESPLIVRHLLPAAVQLLRQSHPLVVTEQRKRKEADTAEHDAIATFIKCLANLVGLDTLHAAAIREGLDDEISRYLLVTV</sequence>
<dbReference type="InterPro" id="IPR011989">
    <property type="entry name" value="ARM-like"/>
</dbReference>
<evidence type="ECO:0000256" key="1">
    <source>
        <dbReference type="SAM" id="MobiDB-lite"/>
    </source>
</evidence>
<feature type="region of interest" description="Disordered" evidence="1">
    <location>
        <begin position="39"/>
        <end position="85"/>
    </location>
</feature>
<dbReference type="Gene3D" id="1.25.10.10">
    <property type="entry name" value="Leucine-rich Repeat Variant"/>
    <property type="match status" value="1"/>
</dbReference>
<feature type="region of interest" description="Disordered" evidence="1">
    <location>
        <begin position="381"/>
        <end position="403"/>
    </location>
</feature>
<dbReference type="Proteomes" id="UP001651158">
    <property type="component" value="Unassembled WGS sequence"/>
</dbReference>
<evidence type="ECO:0000313" key="3">
    <source>
        <dbReference type="Proteomes" id="UP001651158"/>
    </source>
</evidence>
<reference evidence="2 3" key="1">
    <citation type="journal article" date="2022" name="Front. Cell. Infect. Microbiol.">
        <title>The Genomes of Two Strains of Taenia crassiceps the Animal Model for the Study of Human Cysticercosis.</title>
        <authorList>
            <person name="Bobes R.J."/>
            <person name="Estrada K."/>
            <person name="Rios-Valencia D.G."/>
            <person name="Calderon-Gallegos A."/>
            <person name="de la Torre P."/>
            <person name="Carrero J.C."/>
            <person name="Sanchez-Flores A."/>
            <person name="Laclette J.P."/>
        </authorList>
    </citation>
    <scope>NUCLEOTIDE SEQUENCE [LARGE SCALE GENOMIC DNA]</scope>
    <source>
        <strain evidence="2">WFUcys</strain>
    </source>
</reference>
<feature type="compositionally biased region" description="Basic and acidic residues" evidence="1">
    <location>
        <begin position="59"/>
        <end position="69"/>
    </location>
</feature>
<dbReference type="SUPFAM" id="SSF48371">
    <property type="entry name" value="ARM repeat"/>
    <property type="match status" value="1"/>
</dbReference>
<feature type="compositionally biased region" description="Polar residues" evidence="1">
    <location>
        <begin position="73"/>
        <end position="85"/>
    </location>
</feature>
<dbReference type="PANTHER" id="PTHR21567">
    <property type="entry name" value="CLASP"/>
    <property type="match status" value="1"/>
</dbReference>
<protein>
    <submittedName>
        <fullName evidence="2">TOG array regulator of axonemal microtubule protein 1</fullName>
    </submittedName>
</protein>
<feature type="compositionally biased region" description="Polar residues" evidence="1">
    <location>
        <begin position="39"/>
        <end position="57"/>
    </location>
</feature>